<dbReference type="Proteomes" id="UP001066276">
    <property type="component" value="Chromosome 6"/>
</dbReference>
<dbReference type="GO" id="GO:0000978">
    <property type="term" value="F:RNA polymerase II cis-regulatory region sequence-specific DNA binding"/>
    <property type="evidence" value="ECO:0007669"/>
    <property type="project" value="TreeGrafter"/>
</dbReference>
<evidence type="ECO:0000313" key="3">
    <source>
        <dbReference type="Proteomes" id="UP001066276"/>
    </source>
</evidence>
<sequence length="87" mass="9750">MRVIDCQRKGDKIWRLDLVMAILLKDITLESTGAEQLERGPQSCSPVLCVQPRHFAVPVRKLDLYLAYLLQDPEKPCIVTPCSAPAS</sequence>
<protein>
    <recommendedName>
        <fullName evidence="1">CTF/NF-I domain-containing protein</fullName>
    </recommendedName>
</protein>
<accession>A0AAV7QQ25</accession>
<feature type="domain" description="CTF/NF-I" evidence="1">
    <location>
        <begin position="1"/>
        <end position="81"/>
    </location>
</feature>
<proteinExistence type="predicted"/>
<dbReference type="EMBL" id="JANPWB010000010">
    <property type="protein sequence ID" value="KAJ1141547.1"/>
    <property type="molecule type" value="Genomic_DNA"/>
</dbReference>
<dbReference type="GO" id="GO:0005634">
    <property type="term" value="C:nucleus"/>
    <property type="evidence" value="ECO:0007669"/>
    <property type="project" value="InterPro"/>
</dbReference>
<evidence type="ECO:0000313" key="2">
    <source>
        <dbReference type="EMBL" id="KAJ1141547.1"/>
    </source>
</evidence>
<dbReference type="InterPro" id="IPR000647">
    <property type="entry name" value="CTF/NFI"/>
</dbReference>
<comment type="caution">
    <text evidence="2">The sequence shown here is derived from an EMBL/GenBank/DDBJ whole genome shotgun (WGS) entry which is preliminary data.</text>
</comment>
<dbReference type="PROSITE" id="PS51080">
    <property type="entry name" value="CTF_NFI_2"/>
    <property type="match status" value="1"/>
</dbReference>
<reference evidence="2" key="1">
    <citation type="journal article" date="2022" name="bioRxiv">
        <title>Sequencing and chromosome-scale assembly of the giantPleurodeles waltlgenome.</title>
        <authorList>
            <person name="Brown T."/>
            <person name="Elewa A."/>
            <person name="Iarovenko S."/>
            <person name="Subramanian E."/>
            <person name="Araus A.J."/>
            <person name="Petzold A."/>
            <person name="Susuki M."/>
            <person name="Suzuki K.-i.T."/>
            <person name="Hayashi T."/>
            <person name="Toyoda A."/>
            <person name="Oliveira C."/>
            <person name="Osipova E."/>
            <person name="Leigh N.D."/>
            <person name="Simon A."/>
            <person name="Yun M.H."/>
        </authorList>
    </citation>
    <scope>NUCLEOTIDE SEQUENCE</scope>
    <source>
        <strain evidence="2">20211129_DDA</strain>
        <tissue evidence="2">Liver</tissue>
    </source>
</reference>
<organism evidence="2 3">
    <name type="scientific">Pleurodeles waltl</name>
    <name type="common">Iberian ribbed newt</name>
    <dbReference type="NCBI Taxonomy" id="8319"/>
    <lineage>
        <taxon>Eukaryota</taxon>
        <taxon>Metazoa</taxon>
        <taxon>Chordata</taxon>
        <taxon>Craniata</taxon>
        <taxon>Vertebrata</taxon>
        <taxon>Euteleostomi</taxon>
        <taxon>Amphibia</taxon>
        <taxon>Batrachia</taxon>
        <taxon>Caudata</taxon>
        <taxon>Salamandroidea</taxon>
        <taxon>Salamandridae</taxon>
        <taxon>Pleurodelinae</taxon>
        <taxon>Pleurodeles</taxon>
    </lineage>
</organism>
<dbReference type="InterPro" id="IPR020604">
    <property type="entry name" value="CTF/NFI_DNA-bd-dom"/>
</dbReference>
<dbReference type="PANTHER" id="PTHR11492">
    <property type="entry name" value="NUCLEAR FACTOR I"/>
    <property type="match status" value="1"/>
</dbReference>
<dbReference type="AlphaFoldDB" id="A0AAV7QQ25"/>
<keyword evidence="3" id="KW-1185">Reference proteome</keyword>
<name>A0AAV7QQ25_PLEWA</name>
<dbReference type="GO" id="GO:0000981">
    <property type="term" value="F:DNA-binding transcription factor activity, RNA polymerase II-specific"/>
    <property type="evidence" value="ECO:0007669"/>
    <property type="project" value="TreeGrafter"/>
</dbReference>
<gene>
    <name evidence="2" type="ORF">NDU88_007875</name>
</gene>
<evidence type="ECO:0000259" key="1">
    <source>
        <dbReference type="PROSITE" id="PS51080"/>
    </source>
</evidence>
<dbReference type="PANTHER" id="PTHR11492:SF8">
    <property type="entry name" value="NUCLEAR FACTOR I, ISOFORM B"/>
    <property type="match status" value="1"/>
</dbReference>